<dbReference type="SUPFAM" id="SSF53474">
    <property type="entry name" value="alpha/beta-Hydrolases"/>
    <property type="match status" value="1"/>
</dbReference>
<reference evidence="6 7" key="1">
    <citation type="submission" date="2019-07" db="EMBL/GenBank/DDBJ databases">
        <title>Description of 53C-WASEF.</title>
        <authorList>
            <person name="Pitt A."/>
            <person name="Hahn M.W."/>
        </authorList>
    </citation>
    <scope>NUCLEOTIDE SEQUENCE [LARGE SCALE GENOMIC DNA]</scope>
    <source>
        <strain evidence="6 7">53C-WASEF</strain>
    </source>
</reference>
<dbReference type="AlphaFoldDB" id="A0A556QNH3"/>
<organism evidence="6 7">
    <name type="scientific">Rariglobus hedericola</name>
    <dbReference type="NCBI Taxonomy" id="2597822"/>
    <lineage>
        <taxon>Bacteria</taxon>
        <taxon>Pseudomonadati</taxon>
        <taxon>Verrucomicrobiota</taxon>
        <taxon>Opitutia</taxon>
        <taxon>Opitutales</taxon>
        <taxon>Opitutaceae</taxon>
        <taxon>Rariglobus</taxon>
    </lineage>
</organism>
<accession>A0A556QNH3</accession>
<evidence type="ECO:0000256" key="3">
    <source>
        <dbReference type="ARBA" id="ARBA00023098"/>
    </source>
</evidence>
<feature type="chain" id="PRO_5022181858" description="PET hydrolase/cutinase-like domain-containing protein" evidence="4">
    <location>
        <begin position="20"/>
        <end position="318"/>
    </location>
</feature>
<keyword evidence="1" id="KW-0378">Hydrolase</keyword>
<dbReference type="PANTHER" id="PTHR10272:SF0">
    <property type="entry name" value="PLATELET-ACTIVATING FACTOR ACETYLHYDROLASE"/>
    <property type="match status" value="1"/>
</dbReference>
<feature type="signal peptide" evidence="4">
    <location>
        <begin position="1"/>
        <end position="19"/>
    </location>
</feature>
<dbReference type="RefSeq" id="WP_144228493.1">
    <property type="nucleotide sequence ID" value="NZ_CBCRVV010000025.1"/>
</dbReference>
<keyword evidence="7" id="KW-1185">Reference proteome</keyword>
<sequence length="318" mass="34768">MKLTAIAIFCLIGILPLSAAPNYPADTRVAPVKTLLLNWHDSARNRDVPAKIYYPANTTSPCPVIIFSHGLGGSREGYGYLGDYWAAHGYISVHLQHPGSDEAVWKDSKRPMKDLRRAAADPDNARNRPRDVSFALDQLTALNAGTASPLHARLDLNRIGLAGHSFGSFTTLATITPAHPIGGYDPRIKAAIAMSTPAPRRDDLYAAIKIPVYHLTGTADTDQAGSVKNAKDRRIPYDQTHSAPACLLTFEGGDHMVFSGPTARQKPDARDLRFHDFIERSTLAFWDAELKGSQSARTWLHDGNFAATLGHYGVFEQK</sequence>
<evidence type="ECO:0000256" key="4">
    <source>
        <dbReference type="SAM" id="SignalP"/>
    </source>
</evidence>
<name>A0A556QNH3_9BACT</name>
<dbReference type="OrthoDB" id="192696at2"/>
<dbReference type="GO" id="GO:0016042">
    <property type="term" value="P:lipid catabolic process"/>
    <property type="evidence" value="ECO:0007669"/>
    <property type="project" value="UniProtKB-KW"/>
</dbReference>
<dbReference type="GO" id="GO:0003847">
    <property type="term" value="F:1-alkyl-2-acetylglycerophosphocholine esterase activity"/>
    <property type="evidence" value="ECO:0007669"/>
    <property type="project" value="TreeGrafter"/>
</dbReference>
<dbReference type="Pfam" id="PF12740">
    <property type="entry name" value="PETase"/>
    <property type="match status" value="1"/>
</dbReference>
<keyword evidence="3" id="KW-0443">Lipid metabolism</keyword>
<dbReference type="EMBL" id="VMBG01000001">
    <property type="protein sequence ID" value="TSJ78152.1"/>
    <property type="molecule type" value="Genomic_DNA"/>
</dbReference>
<evidence type="ECO:0000313" key="7">
    <source>
        <dbReference type="Proteomes" id="UP000315648"/>
    </source>
</evidence>
<evidence type="ECO:0000313" key="6">
    <source>
        <dbReference type="EMBL" id="TSJ78152.1"/>
    </source>
</evidence>
<feature type="domain" description="PET hydrolase/cutinase-like" evidence="5">
    <location>
        <begin position="51"/>
        <end position="259"/>
    </location>
</feature>
<evidence type="ECO:0000256" key="1">
    <source>
        <dbReference type="ARBA" id="ARBA00022801"/>
    </source>
</evidence>
<comment type="caution">
    <text evidence="6">The sequence shown here is derived from an EMBL/GenBank/DDBJ whole genome shotgun (WGS) entry which is preliminary data.</text>
</comment>
<keyword evidence="2" id="KW-0442">Lipid degradation</keyword>
<dbReference type="Proteomes" id="UP000315648">
    <property type="component" value="Unassembled WGS sequence"/>
</dbReference>
<proteinExistence type="predicted"/>
<protein>
    <recommendedName>
        <fullName evidence="5">PET hydrolase/cutinase-like domain-containing protein</fullName>
    </recommendedName>
</protein>
<dbReference type="InterPro" id="IPR029058">
    <property type="entry name" value="AB_hydrolase_fold"/>
</dbReference>
<evidence type="ECO:0000259" key="5">
    <source>
        <dbReference type="Pfam" id="PF12740"/>
    </source>
</evidence>
<dbReference type="PANTHER" id="PTHR10272">
    <property type="entry name" value="PLATELET-ACTIVATING FACTOR ACETYLHYDROLASE"/>
    <property type="match status" value="1"/>
</dbReference>
<evidence type="ECO:0000256" key="2">
    <source>
        <dbReference type="ARBA" id="ARBA00022963"/>
    </source>
</evidence>
<gene>
    <name evidence="6" type="ORF">FPL22_02255</name>
</gene>
<dbReference type="InterPro" id="IPR041127">
    <property type="entry name" value="PET_hydrolase/cutinase-like"/>
</dbReference>
<keyword evidence="4" id="KW-0732">Signal</keyword>
<dbReference type="Gene3D" id="3.40.50.1820">
    <property type="entry name" value="alpha/beta hydrolase"/>
    <property type="match status" value="1"/>
</dbReference>